<keyword evidence="1" id="KW-1133">Transmembrane helix</keyword>
<dbReference type="GeneID" id="112126656"/>
<sequence length="333" mass="37624">MLKWLSTYRPNSTSNIITEDPLAIIGSQSKVNEIYAVSRINPLYVDDEYCVGRNDNKKDGYKISVETISLDDEAQKAAEDNFMKRVRYPLNTIPEDRIDATVPRPVWPKDETTQLIDDGFKTDLSAKIHRKAQRQMCLLQDPTFLNSKIDFATNKAVADQETGVNLSDDVDAKDWPERKLKLMINGDVKTETRSSASSSGFSELTASSSAQTLSKVYSSLPRIKQSFLNANVVTGPLIAHSCPKLPKEIFDEKTIHFFQKERMVIKEFPGRPRGDFTLDQDQAEKLIKRLKIRKQQRCICLVVISFLSIVVFILCVVVVSLLITNGKRIFGSL</sequence>
<proteinExistence type="predicted"/>
<dbReference type="RefSeq" id="XP_024081897.1">
    <property type="nucleotide sequence ID" value="XM_024226129.1"/>
</dbReference>
<keyword evidence="1" id="KW-0812">Transmembrane</keyword>
<dbReference type="Proteomes" id="UP000494040">
    <property type="component" value="Unassembled WGS sequence"/>
</dbReference>
<dbReference type="OrthoDB" id="8196393at2759"/>
<evidence type="ECO:0000313" key="2">
    <source>
        <dbReference type="EnsemblMetazoa" id="XP_024081897.1"/>
    </source>
</evidence>
<feature type="transmembrane region" description="Helical" evidence="1">
    <location>
        <begin position="298"/>
        <end position="323"/>
    </location>
</feature>
<dbReference type="KEGG" id="clec:112126656"/>
<evidence type="ECO:0000313" key="3">
    <source>
        <dbReference type="Proteomes" id="UP000494040"/>
    </source>
</evidence>
<keyword evidence="3" id="KW-1185">Reference proteome</keyword>
<reference evidence="2" key="1">
    <citation type="submission" date="2022-01" db="UniProtKB">
        <authorList>
            <consortium name="EnsemblMetazoa"/>
        </authorList>
    </citation>
    <scope>IDENTIFICATION</scope>
</reference>
<dbReference type="AlphaFoldDB" id="A0A8I6SSV2"/>
<name>A0A8I6SSV2_CIMLE</name>
<keyword evidence="1" id="KW-0472">Membrane</keyword>
<dbReference type="EnsemblMetazoa" id="XM_024226129.1">
    <property type="protein sequence ID" value="XP_024081897.1"/>
    <property type="gene ID" value="LOC112126656"/>
</dbReference>
<protein>
    <submittedName>
        <fullName evidence="2">Uncharacterized protein</fullName>
    </submittedName>
</protein>
<organism evidence="2 3">
    <name type="scientific">Cimex lectularius</name>
    <name type="common">Bed bug</name>
    <name type="synonym">Acanthia lectularia</name>
    <dbReference type="NCBI Taxonomy" id="79782"/>
    <lineage>
        <taxon>Eukaryota</taxon>
        <taxon>Metazoa</taxon>
        <taxon>Ecdysozoa</taxon>
        <taxon>Arthropoda</taxon>
        <taxon>Hexapoda</taxon>
        <taxon>Insecta</taxon>
        <taxon>Pterygota</taxon>
        <taxon>Neoptera</taxon>
        <taxon>Paraneoptera</taxon>
        <taxon>Hemiptera</taxon>
        <taxon>Heteroptera</taxon>
        <taxon>Panheteroptera</taxon>
        <taxon>Cimicomorpha</taxon>
        <taxon>Cimicidae</taxon>
        <taxon>Cimex</taxon>
    </lineage>
</organism>
<evidence type="ECO:0000256" key="1">
    <source>
        <dbReference type="SAM" id="Phobius"/>
    </source>
</evidence>
<accession>A0A8I6SSV2</accession>